<dbReference type="EMBL" id="KC662249">
    <property type="protein sequence ID" value="AGM15674.1"/>
    <property type="molecule type" value="Genomic_DNA"/>
</dbReference>
<proteinExistence type="predicted"/>
<organism evidence="1 2">
    <name type="scientific">Phaeocystis globosa virus PgV-16T</name>
    <dbReference type="NCBI Taxonomy" id="3071227"/>
    <lineage>
        <taxon>Viruses</taxon>
        <taxon>Varidnaviria</taxon>
        <taxon>Bamfordvirae</taxon>
        <taxon>Nucleocytoviricota</taxon>
        <taxon>Megaviricetes</taxon>
        <taxon>Imitervirales</taxon>
        <taxon>Mesomimiviridae</taxon>
        <taxon>Tethysvirus</taxon>
        <taxon>Tethysvirus hollandense</taxon>
    </lineage>
</organism>
<reference evidence="1 2" key="1">
    <citation type="journal article" date="2013" name="Proc. Natl. Acad. Sci. U.S.A.">
        <title>Genome of Phaeocystis globosa virus PgV-16T highlights the common ancestry of the largest known DNA viruses infecting eukaryotes.</title>
        <authorList>
            <person name="Santini S."/>
            <person name="Jeudy S."/>
            <person name="Bartoli J."/>
            <person name="Poirot O."/>
            <person name="Lescot M."/>
            <person name="Abergel C."/>
            <person name="Barbe V."/>
            <person name="Wommack K.E."/>
            <person name="Noordeloos A.A."/>
            <person name="Brussaard C.P."/>
            <person name="Claverie J.M."/>
        </authorList>
    </citation>
    <scope>NUCLEOTIDE SEQUENCE [LARGE SCALE GENOMIC DNA]</scope>
    <source>
        <strain evidence="1 2">16T</strain>
    </source>
</reference>
<dbReference type="Proteomes" id="UP000204225">
    <property type="component" value="Segment"/>
</dbReference>
<accession>A0AC59EY23</accession>
<evidence type="ECO:0000313" key="2">
    <source>
        <dbReference type="Proteomes" id="UP000204225"/>
    </source>
</evidence>
<gene>
    <name evidence="1" type="ORF">PGCG_00363</name>
</gene>
<keyword evidence="2" id="KW-1185">Reference proteome</keyword>
<protein>
    <submittedName>
        <fullName evidence="1">Uncharacterized protein</fullName>
    </submittedName>
</protein>
<name>A0AC59EY23_9VIRU</name>
<evidence type="ECO:0000313" key="1">
    <source>
        <dbReference type="EMBL" id="AGM15674.1"/>
    </source>
</evidence>
<sequence length="92" mass="10878">MTTFVNTQNNMDGYKIYNMYGGYVDDEDEAEYLRLADEAEELYIASMKAVEEEKKLARQKKLLIMRINRHMRMMSALKQRKAAMKTLTIIME</sequence>